<protein>
    <submittedName>
        <fullName evidence="4">ABC transporter</fullName>
    </submittedName>
</protein>
<comment type="caution">
    <text evidence="4">The sequence shown here is derived from an EMBL/GenBank/DDBJ whole genome shotgun (WGS) entry which is preliminary data.</text>
</comment>
<dbReference type="PANTHER" id="PTHR43158:SF2">
    <property type="entry name" value="SKFA PEPTIDE EXPORT ATP-BINDING PROTEIN SKFE"/>
    <property type="match status" value="1"/>
</dbReference>
<dbReference type="Pfam" id="PF00005">
    <property type="entry name" value="ABC_tran"/>
    <property type="match status" value="1"/>
</dbReference>
<reference evidence="4 5" key="1">
    <citation type="submission" date="2019-07" db="EMBL/GenBank/DDBJ databases">
        <title>Whole genome shotgun sequence of Cerasibacillus quisquiliarum NBRC 102429.</title>
        <authorList>
            <person name="Hosoyama A."/>
            <person name="Uohara A."/>
            <person name="Ohji S."/>
            <person name="Ichikawa N."/>
        </authorList>
    </citation>
    <scope>NUCLEOTIDE SEQUENCE [LARGE SCALE GENOMIC DNA]</scope>
    <source>
        <strain evidence="4 5">NBRC 102429</strain>
    </source>
</reference>
<dbReference type="InterPro" id="IPR003439">
    <property type="entry name" value="ABC_transporter-like_ATP-bd"/>
</dbReference>
<keyword evidence="5" id="KW-1185">Reference proteome</keyword>
<evidence type="ECO:0000256" key="2">
    <source>
        <dbReference type="ARBA" id="ARBA00022840"/>
    </source>
</evidence>
<feature type="domain" description="ABC transporter" evidence="3">
    <location>
        <begin position="2"/>
        <end position="228"/>
    </location>
</feature>
<sequence length="244" mass="28349">MVKLDNLYFKYNETRGYVLKNISTTFEPGVVNVLLGVNGSGKTTLFDIISGILLKKVDKGVVHGVNIKDTMYMTQGMLFPMGLKGKDLIRLFLKGDYRYQSKKHHDFFDDEYFKEKLEYLSNTYYGDMSIGERRWLTFTLAMKLERKIYLFDEPTSGVDPHSKVDILDSIMNLSKNKNKVVIMSTHVLHDLSEMNCKIHLLHRGKINFVGTYDEFLKKFNHSNPDKAFRNFIDNYLGEVEQDVL</sequence>
<dbReference type="SMART" id="SM00382">
    <property type="entry name" value="AAA"/>
    <property type="match status" value="1"/>
</dbReference>
<dbReference type="EMBL" id="BJXW01000009">
    <property type="protein sequence ID" value="GEN30573.1"/>
    <property type="molecule type" value="Genomic_DNA"/>
</dbReference>
<dbReference type="RefSeq" id="WP_146935989.1">
    <property type="nucleotide sequence ID" value="NZ_BJXW01000009.1"/>
</dbReference>
<keyword evidence="2" id="KW-0067">ATP-binding</keyword>
<accession>A0A511UYM9</accession>
<evidence type="ECO:0000259" key="3">
    <source>
        <dbReference type="PROSITE" id="PS50893"/>
    </source>
</evidence>
<dbReference type="SUPFAM" id="SSF52540">
    <property type="entry name" value="P-loop containing nucleoside triphosphate hydrolases"/>
    <property type="match status" value="1"/>
</dbReference>
<dbReference type="InterPro" id="IPR027417">
    <property type="entry name" value="P-loop_NTPase"/>
</dbReference>
<evidence type="ECO:0000313" key="5">
    <source>
        <dbReference type="Proteomes" id="UP000321491"/>
    </source>
</evidence>
<dbReference type="OrthoDB" id="2968466at2"/>
<dbReference type="GO" id="GO:0016887">
    <property type="term" value="F:ATP hydrolysis activity"/>
    <property type="evidence" value="ECO:0007669"/>
    <property type="project" value="InterPro"/>
</dbReference>
<dbReference type="Gene3D" id="3.40.50.300">
    <property type="entry name" value="P-loop containing nucleotide triphosphate hydrolases"/>
    <property type="match status" value="1"/>
</dbReference>
<dbReference type="AlphaFoldDB" id="A0A511UYM9"/>
<evidence type="ECO:0000313" key="4">
    <source>
        <dbReference type="EMBL" id="GEN30573.1"/>
    </source>
</evidence>
<dbReference type="GO" id="GO:0005524">
    <property type="term" value="F:ATP binding"/>
    <property type="evidence" value="ECO:0007669"/>
    <property type="project" value="UniProtKB-KW"/>
</dbReference>
<dbReference type="InterPro" id="IPR003593">
    <property type="entry name" value="AAA+_ATPase"/>
</dbReference>
<dbReference type="Proteomes" id="UP000321491">
    <property type="component" value="Unassembled WGS sequence"/>
</dbReference>
<dbReference type="PANTHER" id="PTHR43158">
    <property type="entry name" value="SKFA PEPTIDE EXPORT ATP-BINDING PROTEIN SKFE"/>
    <property type="match status" value="1"/>
</dbReference>
<evidence type="ECO:0000256" key="1">
    <source>
        <dbReference type="ARBA" id="ARBA00022741"/>
    </source>
</evidence>
<dbReference type="PROSITE" id="PS50893">
    <property type="entry name" value="ABC_TRANSPORTER_2"/>
    <property type="match status" value="1"/>
</dbReference>
<name>A0A511UYM9_9BACI</name>
<keyword evidence="1" id="KW-0547">Nucleotide-binding</keyword>
<gene>
    <name evidence="4" type="ORF">CQU01_08110</name>
</gene>
<organism evidence="4 5">
    <name type="scientific">Cerasibacillus quisquiliarum</name>
    <dbReference type="NCBI Taxonomy" id="227865"/>
    <lineage>
        <taxon>Bacteria</taxon>
        <taxon>Bacillati</taxon>
        <taxon>Bacillota</taxon>
        <taxon>Bacilli</taxon>
        <taxon>Bacillales</taxon>
        <taxon>Bacillaceae</taxon>
        <taxon>Cerasibacillus</taxon>
    </lineage>
</organism>
<proteinExistence type="predicted"/>